<name>A0A2I2KIB3_9ACTN</name>
<dbReference type="Gene3D" id="1.20.120.530">
    <property type="entry name" value="GntR ligand-binding domain-like"/>
    <property type="match status" value="1"/>
</dbReference>
<dbReference type="SMART" id="SM00345">
    <property type="entry name" value="HTH_GNTR"/>
    <property type="match status" value="1"/>
</dbReference>
<proteinExistence type="predicted"/>
<dbReference type="SUPFAM" id="SSF48008">
    <property type="entry name" value="GntR ligand-binding domain-like"/>
    <property type="match status" value="1"/>
</dbReference>
<evidence type="ECO:0000313" key="7">
    <source>
        <dbReference type="Proteomes" id="UP000234331"/>
    </source>
</evidence>
<dbReference type="GO" id="GO:0003677">
    <property type="term" value="F:DNA binding"/>
    <property type="evidence" value="ECO:0007669"/>
    <property type="project" value="UniProtKB-KW"/>
</dbReference>
<dbReference type="InterPro" id="IPR011711">
    <property type="entry name" value="GntR_C"/>
</dbReference>
<sequence>MAQNGTIIVRKPRSGAWSTVSTPTYRKVGFMVTMRMDGSSGQTSDATPAQRPSASPLSRSVKTSERIAAALVEEVIRKGLGPGDRLPNEAAMVEQFGVGRGSLREALRILEIHGLISLKSGPGGGPTVLAVDPCNVGRTFSLYLSLRRATIQELIETRIFLEPMVARMAAENPDPQARLQLEHALQIEASTPTGDMRYIDAANEFHYVISSMTGNNVLNLVATALKELYTTKVVSGGIARNTTSESIRDEHRLIGQAILDGNADQAERLMREHMQKYLGHMHEREPSFTCSPITWG</sequence>
<dbReference type="Pfam" id="PF00392">
    <property type="entry name" value="GntR"/>
    <property type="match status" value="1"/>
</dbReference>
<evidence type="ECO:0000256" key="1">
    <source>
        <dbReference type="ARBA" id="ARBA00023015"/>
    </source>
</evidence>
<dbReference type="Gene3D" id="1.10.10.10">
    <property type="entry name" value="Winged helix-like DNA-binding domain superfamily/Winged helix DNA-binding domain"/>
    <property type="match status" value="1"/>
</dbReference>
<reference evidence="6 7" key="1">
    <citation type="submission" date="2017-06" db="EMBL/GenBank/DDBJ databases">
        <authorList>
            <person name="Kim H.J."/>
            <person name="Triplett B.A."/>
        </authorList>
    </citation>
    <scope>NUCLEOTIDE SEQUENCE [LARGE SCALE GENOMIC DNA]</scope>
    <source>
        <strain evidence="6">FRACA_ARgP5</strain>
    </source>
</reference>
<keyword evidence="7" id="KW-1185">Reference proteome</keyword>
<dbReference type="PANTHER" id="PTHR43537:SF5">
    <property type="entry name" value="UXU OPERON TRANSCRIPTIONAL REGULATOR"/>
    <property type="match status" value="1"/>
</dbReference>
<dbReference type="Pfam" id="PF07729">
    <property type="entry name" value="FCD"/>
    <property type="match status" value="1"/>
</dbReference>
<dbReference type="InterPro" id="IPR008920">
    <property type="entry name" value="TF_FadR/GntR_C"/>
</dbReference>
<dbReference type="InterPro" id="IPR036388">
    <property type="entry name" value="WH-like_DNA-bd_sf"/>
</dbReference>
<dbReference type="CDD" id="cd07377">
    <property type="entry name" value="WHTH_GntR"/>
    <property type="match status" value="1"/>
</dbReference>
<dbReference type="InterPro" id="IPR000524">
    <property type="entry name" value="Tscrpt_reg_HTH_GntR"/>
</dbReference>
<dbReference type="PRINTS" id="PR00035">
    <property type="entry name" value="HTHGNTR"/>
</dbReference>
<dbReference type="GO" id="GO:0003700">
    <property type="term" value="F:DNA-binding transcription factor activity"/>
    <property type="evidence" value="ECO:0007669"/>
    <property type="project" value="InterPro"/>
</dbReference>
<feature type="compositionally biased region" description="Polar residues" evidence="4">
    <location>
        <begin position="39"/>
        <end position="61"/>
    </location>
</feature>
<dbReference type="InterPro" id="IPR036390">
    <property type="entry name" value="WH_DNA-bd_sf"/>
</dbReference>
<dbReference type="PANTHER" id="PTHR43537">
    <property type="entry name" value="TRANSCRIPTIONAL REGULATOR, GNTR FAMILY"/>
    <property type="match status" value="1"/>
</dbReference>
<protein>
    <submittedName>
        <fullName evidence="6">Transcriptional regulator, GntR family</fullName>
    </submittedName>
</protein>
<dbReference type="AlphaFoldDB" id="A0A2I2KIB3"/>
<dbReference type="PROSITE" id="PS50949">
    <property type="entry name" value="HTH_GNTR"/>
    <property type="match status" value="1"/>
</dbReference>
<evidence type="ECO:0000259" key="5">
    <source>
        <dbReference type="PROSITE" id="PS50949"/>
    </source>
</evidence>
<feature type="domain" description="HTH gntR-type" evidence="5">
    <location>
        <begin position="61"/>
        <end position="131"/>
    </location>
</feature>
<keyword evidence="2" id="KW-0238">DNA-binding</keyword>
<evidence type="ECO:0000256" key="2">
    <source>
        <dbReference type="ARBA" id="ARBA00023125"/>
    </source>
</evidence>
<keyword evidence="1" id="KW-0805">Transcription regulation</keyword>
<dbReference type="Proteomes" id="UP000234331">
    <property type="component" value="Unassembled WGS sequence"/>
</dbReference>
<dbReference type="EMBL" id="FZMO01000001">
    <property type="protein sequence ID" value="SNQ45393.1"/>
    <property type="molecule type" value="Genomic_DNA"/>
</dbReference>
<accession>A0A2I2KIB3</accession>
<evidence type="ECO:0000313" key="6">
    <source>
        <dbReference type="EMBL" id="SNQ45393.1"/>
    </source>
</evidence>
<feature type="region of interest" description="Disordered" evidence="4">
    <location>
        <begin position="36"/>
        <end position="62"/>
    </location>
</feature>
<dbReference type="SMART" id="SM00895">
    <property type="entry name" value="FCD"/>
    <property type="match status" value="1"/>
</dbReference>
<gene>
    <name evidence="6" type="ORF">FRACA_10152</name>
</gene>
<evidence type="ECO:0000256" key="4">
    <source>
        <dbReference type="SAM" id="MobiDB-lite"/>
    </source>
</evidence>
<organism evidence="6 7">
    <name type="scientific">Frankia canadensis</name>
    <dbReference type="NCBI Taxonomy" id="1836972"/>
    <lineage>
        <taxon>Bacteria</taxon>
        <taxon>Bacillati</taxon>
        <taxon>Actinomycetota</taxon>
        <taxon>Actinomycetes</taxon>
        <taxon>Frankiales</taxon>
        <taxon>Frankiaceae</taxon>
        <taxon>Frankia</taxon>
    </lineage>
</organism>
<evidence type="ECO:0000256" key="3">
    <source>
        <dbReference type="ARBA" id="ARBA00023163"/>
    </source>
</evidence>
<dbReference type="SUPFAM" id="SSF46785">
    <property type="entry name" value="Winged helix' DNA-binding domain"/>
    <property type="match status" value="1"/>
</dbReference>
<keyword evidence="3" id="KW-0804">Transcription</keyword>